<evidence type="ECO:0000313" key="3">
    <source>
        <dbReference type="EMBL" id="SDL32666.1"/>
    </source>
</evidence>
<accession>A0A1G9J5Z1</accession>
<reference evidence="3 4" key="1">
    <citation type="submission" date="2016-10" db="EMBL/GenBank/DDBJ databases">
        <authorList>
            <person name="de Groot N.N."/>
        </authorList>
    </citation>
    <scope>NUCLEOTIDE SEQUENCE [LARGE SCALE GENOMIC DNA]</scope>
    <source>
        <strain evidence="3 4">Sb09</strain>
    </source>
</reference>
<dbReference type="AlphaFoldDB" id="A0A1G9J5Z1"/>
<dbReference type="GO" id="GO:0016787">
    <property type="term" value="F:hydrolase activity"/>
    <property type="evidence" value="ECO:0007669"/>
    <property type="project" value="UniProtKB-KW"/>
</dbReference>
<dbReference type="RefSeq" id="WP_074566252.1">
    <property type="nucleotide sequence ID" value="NZ_FNGX01000001.1"/>
</dbReference>
<evidence type="ECO:0000256" key="1">
    <source>
        <dbReference type="ARBA" id="ARBA00022801"/>
    </source>
</evidence>
<sequence length="296" mass="33649">MVVKENILKAAKAMNAMCKENDDKRDAGLPHNIPEVERFDDIAYGPKEKWNLLDVYLPRKRGEKVPTIISIHGGGWVYGTKETYQFFGLSLAKNGFAFVNFNYQLAPEVEFPGELDDVNRAMHWVAKHGSEYHLDLDNIFIIGDSAGGQMAMQYLTILTNDDFRQKFGYEKPNFIVRAAAINCGATFLNLPGMIEGAPQAYFTDNVLETKKDMLETEEYITQDIPPLLLTTANQDFIRDCTVRLDGFLTAKHINHVFRSYGTPEEPKAHVFNYNVKDPVATKCNLEILDFFKQYLA</sequence>
<dbReference type="SUPFAM" id="SSF53474">
    <property type="entry name" value="alpha/beta-Hydrolases"/>
    <property type="match status" value="1"/>
</dbReference>
<protein>
    <submittedName>
        <fullName evidence="3">Acetyl esterase/lipase</fullName>
    </submittedName>
</protein>
<dbReference type="InterPro" id="IPR049492">
    <property type="entry name" value="BD-FAE-like_dom"/>
</dbReference>
<evidence type="ECO:0000259" key="2">
    <source>
        <dbReference type="Pfam" id="PF20434"/>
    </source>
</evidence>
<dbReference type="PANTHER" id="PTHR48081">
    <property type="entry name" value="AB HYDROLASE SUPERFAMILY PROTEIN C4A8.06C"/>
    <property type="match status" value="1"/>
</dbReference>
<feature type="domain" description="BD-FAE-like" evidence="2">
    <location>
        <begin position="53"/>
        <end position="235"/>
    </location>
</feature>
<dbReference type="Pfam" id="PF20434">
    <property type="entry name" value="BD-FAE"/>
    <property type="match status" value="1"/>
</dbReference>
<name>A0A1G9J5Z1_STREI</name>
<proteinExistence type="predicted"/>
<dbReference type="Gene3D" id="3.40.50.1820">
    <property type="entry name" value="alpha/beta hydrolase"/>
    <property type="match status" value="1"/>
</dbReference>
<dbReference type="OrthoDB" id="9815425at2"/>
<dbReference type="InterPro" id="IPR029058">
    <property type="entry name" value="AB_hydrolase_fold"/>
</dbReference>
<evidence type="ECO:0000313" key="4">
    <source>
        <dbReference type="Proteomes" id="UP000183162"/>
    </source>
</evidence>
<dbReference type="Proteomes" id="UP000183162">
    <property type="component" value="Unassembled WGS sequence"/>
</dbReference>
<gene>
    <name evidence="3" type="ORF">SAMN05216400_0463</name>
</gene>
<dbReference type="EMBL" id="FNGX01000001">
    <property type="protein sequence ID" value="SDL32666.1"/>
    <property type="molecule type" value="Genomic_DNA"/>
</dbReference>
<keyword evidence="1" id="KW-0378">Hydrolase</keyword>
<organism evidence="3 4">
    <name type="scientific">Streptococcus equinus</name>
    <name type="common">Streptococcus bovis</name>
    <dbReference type="NCBI Taxonomy" id="1335"/>
    <lineage>
        <taxon>Bacteria</taxon>
        <taxon>Bacillati</taxon>
        <taxon>Bacillota</taxon>
        <taxon>Bacilli</taxon>
        <taxon>Lactobacillales</taxon>
        <taxon>Streptococcaceae</taxon>
        <taxon>Streptococcus</taxon>
    </lineage>
</organism>
<dbReference type="InterPro" id="IPR050300">
    <property type="entry name" value="GDXG_lipolytic_enzyme"/>
</dbReference>